<feature type="region of interest" description="Disordered" evidence="1">
    <location>
        <begin position="42"/>
        <end position="66"/>
    </location>
</feature>
<name>A0A4S4ARF3_9RHOO</name>
<dbReference type="EMBL" id="SSOC01000007">
    <property type="protein sequence ID" value="THF62278.1"/>
    <property type="molecule type" value="Genomic_DNA"/>
</dbReference>
<feature type="region of interest" description="Disordered" evidence="1">
    <location>
        <begin position="1"/>
        <end position="25"/>
    </location>
</feature>
<sequence length="66" mass="7336">MISPEGVSGARSARREPLSHGKGHATQEISFAFMVLPKHIEANRRPRMLKPSPSRDKALQIKSSKQ</sequence>
<organism evidence="2 3">
    <name type="scientific">Pseudothauera nasutitermitis</name>
    <dbReference type="NCBI Taxonomy" id="2565930"/>
    <lineage>
        <taxon>Bacteria</taxon>
        <taxon>Pseudomonadati</taxon>
        <taxon>Pseudomonadota</taxon>
        <taxon>Betaproteobacteria</taxon>
        <taxon>Rhodocyclales</taxon>
        <taxon>Zoogloeaceae</taxon>
        <taxon>Pseudothauera</taxon>
    </lineage>
</organism>
<accession>A0A4S4ARF3</accession>
<protein>
    <submittedName>
        <fullName evidence="2">Uncharacterized protein</fullName>
    </submittedName>
</protein>
<evidence type="ECO:0000313" key="3">
    <source>
        <dbReference type="Proteomes" id="UP000308430"/>
    </source>
</evidence>
<comment type="caution">
    <text evidence="2">The sequence shown here is derived from an EMBL/GenBank/DDBJ whole genome shotgun (WGS) entry which is preliminary data.</text>
</comment>
<evidence type="ECO:0000256" key="1">
    <source>
        <dbReference type="SAM" id="MobiDB-lite"/>
    </source>
</evidence>
<keyword evidence="3" id="KW-1185">Reference proteome</keyword>
<reference evidence="2 3" key="1">
    <citation type="submission" date="2019-04" db="EMBL/GenBank/DDBJ databases">
        <title>Azoarcus nasutitermitis sp. nov. isolated from termite nest.</title>
        <authorList>
            <person name="Lin S.-Y."/>
            <person name="Hameed A."/>
            <person name="Hsu Y.-H."/>
            <person name="Young C.-C."/>
        </authorList>
    </citation>
    <scope>NUCLEOTIDE SEQUENCE [LARGE SCALE GENOMIC DNA]</scope>
    <source>
        <strain evidence="2 3">CC-YHH838</strain>
    </source>
</reference>
<dbReference type="Proteomes" id="UP000308430">
    <property type="component" value="Unassembled WGS sequence"/>
</dbReference>
<proteinExistence type="predicted"/>
<evidence type="ECO:0000313" key="2">
    <source>
        <dbReference type="EMBL" id="THF62278.1"/>
    </source>
</evidence>
<dbReference type="RefSeq" id="WP_136349700.1">
    <property type="nucleotide sequence ID" value="NZ_SSOC01000007.1"/>
</dbReference>
<dbReference type="AlphaFoldDB" id="A0A4S4ARF3"/>
<gene>
    <name evidence="2" type="ORF">E6C76_18285</name>
</gene>